<dbReference type="Gene3D" id="3.30.559.10">
    <property type="entry name" value="Chloramphenicol acetyltransferase-like domain"/>
    <property type="match status" value="5"/>
</dbReference>
<dbReference type="Gene3D" id="3.40.50.980">
    <property type="match status" value="3"/>
</dbReference>
<dbReference type="SUPFAM" id="SSF47336">
    <property type="entry name" value="ACP-like"/>
    <property type="match status" value="4"/>
</dbReference>
<evidence type="ECO:0000256" key="6">
    <source>
        <dbReference type="SAM" id="MobiDB-lite"/>
    </source>
</evidence>
<dbReference type="PROSITE" id="PS50075">
    <property type="entry name" value="CARRIER"/>
    <property type="match status" value="4"/>
</dbReference>
<feature type="domain" description="Carrier" evidence="7">
    <location>
        <begin position="2745"/>
        <end position="2821"/>
    </location>
</feature>
<feature type="region of interest" description="Disordered" evidence="6">
    <location>
        <begin position="1"/>
        <end position="32"/>
    </location>
</feature>
<name>A0A9P1M8M5_9PEZI</name>
<sequence length="4688" mass="511881">MHARTTSTEITKKSFGHRAPAPGADSIRSGKGDVYGRTAVPVTVNPRDLQVAAVMHHVSPESIVMVAWALLLRSYAGEDGPVNFGACLDREQAAWLFTMPVSSDEQLLSAMRSAEQEKRLMLDYGLTFRSLGSFAKATLVVCIAEGALVQVHLDYRRDVLSTERAQSLVDNFGHVLATMTKRMQSVSKLEVDALLVKDIETVSKNDYRRIVEFSARLPPRLDMCVHEMIFARCMDPRFAGRVAVDSWDGTLTYSDVAKYAQKLATIIAEAANKYRQSQPASGATDTGGTTSSFPLPAQVKPSHPAARRNELISQTSAAIVLTTTTLLPDVAGSLAADTPVRHILCVDQEEDSNMPTNPAALPAVRADALCYVIFTSGSSGTPRHGRAFHMGENTRILQFASHVFDVSVAELITPLFHGACVVVPSDGDRTDPEKMAAFMQAKQVNCAMFVASYARLIRPEAVPSLRTLVLGGESIGQDNLDRWTPTLDRLIIGYGTAETCINCAKNEFSVQTAAKKPWRESLGHAAGGRMLIADRSDIDKLVPVGAIGEIVVEGPILAEGYLNDEAKTARAYVENPAWIRKTHFWPAKPRRRFYRTGDLGFQDMHGGITFVGRADFQVKVRGQRLELGEIRSHIVNALSEARDVHVDVVTVEGDKALAAFLSLGHASQSPRGLVQVHAPKGAEAEALRAMVNSIRASLPPAAVPTFFIPVTEFPYLVSGKVDRRALLGFAAEATAEQLAACNAGFMSATTVDVVLPSNEVEEKIAASCKEILKLPSLSMSDNFFVAGGDSISAIKVVASVRARGVDISVNDIFKTSSLRELATFASGSSCRHLSLLSLQEALVALSAARPGAYVAQHVLDLSAYVDLVVFRQSWDVVFRRHDILRSRIINTPHGVVQAVYDSEIEWLGGTNPSAYCKADKAAPMGFGDRLVRFGLVGRTFRYYAGQALLEMQPYNMFIKFQHDLNTEGHKGFWMNRLESDSGLASCHFPQNLASSFIPVPDSSLRTRISTAKYAKSSFTLPTRIRAAWSLLVGRYIDSTDVIFGETLSGRTFNLEGIEAVSGPTISTVPVRVTWDEQTSLESILSSIQSSAIEISNAGNIGLQTISRLSASAHAACQFQHIIRIGLEDAALDLQNFHSYALNMDFTIDDDGEIEHLHAQFAHVLDMIGGAGDLSKVKVADIDYASAMDVELQVETNAAQKVDYEQTTLVHVLEKNAVEQPNSPAVYSWDGQMTYHELNFASTVLANYLSSRGLRKGDFVPYYFPKSMWTTVAIVGALKLGGISVALEPSHPDASIAKVLDKVRPALVLCASTTDAARLRSLGQEPMVINEESVIGLIKAAAGSVQRKYMVQPADDAFHNGVCIMAKQHGEAMNIDKSSRILQFAAHVFDVSIGDLAISIYHGACLCVPSDDDRMNNLARAINALGANRAMTWLSVGGEQLSQVCKDIWAGVPLVNVYGPAEVSNLGTALAPTGCIGEIVFEGPNVARGYLGNAELTKKAFPDIVPWGANGGDSSKQPVRMYRTGDLARLSVDGSIDFMGRRDTQIKLRGQRIEVTAVESALRAAIQEPAELAVDILPASSTNRDATLAAFLFLPDRLTQATSTDVAGIFSSLDISSFSANLRSQVSGSLPTHMIPTLFIPLQRVPKLVSGKIARKALRLAVSELTHEQLNRFKVNQATEKRAPTNATEVTMLEIWTSVLGLSSSEIGIDDHFVTLGGDSISAIKLVANARSRGMEMRVANIFENPTIARLCAACFKAADPEPVVEVAPMGPVSASVAAMPPAELSDIATQCGIAVEQIEDIYPCTALQEGMLMLTEKNPTAYIAHHVMELSPRIDVAMFRRAWEIVVRENTILRTRIVPSGKQIVFRPSTLSWAEPSTKDLQVYVKETQTQRMGFGTALNRQAILTGPTRFVFTAHHSVYDGWSMALLADAIHKAYVSVRKGAQSGSAAAPQQVTFRDFVDYTSSPTSYEGLADAMVEKSIFFRRNARSTATSATLIRTAWALLISAYTGSHTDVVFGSAGTGRSVPVDGVFGLVGPTLATVPFRIVLDHELKIDQLLSKVQLQAMSMLEFEQYGLQNIRKAAPSAPAACNFQSLLVIHAESGPTSDSSSPFAWSNERFDSDFLTTALTLECQPAGSEMRLTASYDSSLMDKTQVHRILSTFEHILNQLCISRQGARVGDIDTMSPGDKAELSTITRDLPPKVSELVHDMFTRQARATPHAIAVSAWDGDLTYQQLDQLSTRVSYHLSSLGLRPDTFVPFCFEKSKWVPVSLLGILKAGGACVPLDPAQPLDRLQSIIDTLEAKIILTSATHSRLLESIPGVSQFVEVSQNAMERFHSRSTKAPKPTPASACYAIFTSGSTGTPKGVVWEHAALCSSMREHGVAFNYSTTTRVLQFSSHTFDVSVSELLTTLMYGGCMCIPDDFTRMNGITGFINDKKVNWAFFAPSFARLLDPATIPGLQTIVLGGEAPGKDNIERWSGRPGLELIVTYGPAESCIYCAKNSVQGPQIDGSIGHSIGGMMWVADLGRPDRLAPIGAVGEIVVEGSILARGYLKDPEKTKNSFRPMPADWAAGRSQRIYYTGDLGCVNTDGTISCLGRRDDQVKIRGQRVELPDIEYHLRKDEGVHQALVLYPRTGPCADHLVGILAMKNSAAVEGSKPASSTDINLAPSAVWTSTAEVQDRLADKVPTYMVPSLWIVLESIPLMPASQKVNRKQVTEWVKQLDRSTYDCIASLSTGQVTEVSQVVSNSLEEKVRSLWSTVLNVSMTIIGSNSSFLRLGGDSISAMQIVSRCRDNGIHVTVQDLLKSRTLADFCHRASASTSQAASSPLLDDKDTEEPFDLSPIQSWFMALCPEGENHFNQSHLLQLTRSIKVQDLTNALLKIIERHPMLRSRFSKTNGKWQQYCSADAKGSLQCRKFSSVTMKKASSYGFNAQASLDIVNGPLVAADLYEMVDGSSALFITCHHLAVDLVSWRIILQELEEVLLQGQLVSNRAPLSFRTWTKLLAEHSTSHGKETTVQSDIDFWGITSKDNIAANVVEHSFTLDSVATQLLLNQCNDAFNTEPLDILLTAVTRSLNTVFATLRSPIAVFNEGHGREPWRADIDLSSTVGWFTSMCPILMEKDEVTGDILRCLAHVKDSRRQIPGNGLQFFSSFAQNTASPVEVTFNYFGLYQQLEKEDALFNWMSWSPVSQPLDSGADVPRFSVFDVSAGIENGTMTVNFAYCDKINHKNLVNQWIDSCQELSLSHADLELLLNVGLRDAGITVNNVQNIYPCSPMQTALLVSQAVDPTLYAVRYVWEVIPKSATQTPSVERMAAAWKQIVQQHPMLRTSFIQGYGSSGAQKTIFNQVVLKEFTPSISICTDSAAFPAGQPSDHIRSGPPHHVTLHQTPSGKLMVQLDISHTLIDGTSVNLLLSSLISAYDSASPSSLKTDCYADYISYLQSQDLEEARSFWTTYLGECEPCIFPSVHSDPSAAGKSASEKLAYLDFKYPTPTVFTPPAPTTSSPGASTATVDFEPVHVQDPSEFDIVLNIGDASTFVDISLTYNTQVINQQQANRLSEAFNHAIDRILDSLSQSTGSISLITPADYQQVVNWNSMADAEPVVAICDELIDLNVHTKANSIAVSGWDLSLTYAELSRYSDDLAHYLTSNYALAPNTLIPFCFEKSAWTIVVMLGIMKSGAAFVPLDPDHPTERKAHISKSALAIDLGLEHLEVGSESMQRMKNTSGSRLGRQRRARDPSNLAYCLFTSGSTGTPKGVLIHHEALCTSTTKHGKAFGYTECRSLQFASYAFDACIAEILTTLILGGCVCVPSDAQKMDPEQLMQFIQVEQVNHIFLTPSFLTLLDPARVPSLQRLLVGGEVVPQQLLQRWRSDTRRVDVVYGPTECCVYCSGIDSRDLVPGKNLIGKTVGSVSWVTDPSDPNNLVPIGAIGELLIQGPIVSQGYLDDEAKTAASFVKPTWASNNAMVYRTGDLVRYQEDGSLEYMGRRDNQVKLRGQRLELGDIEQQVTRCPDVQQCAVFLPKEGLCVKKLVAVITLKNLEASQTAATSTILPTAGAAKGLRIIAGEEVMAKVVSICQAVAENLPSYMVPSSWLVTDELPLMPSGKADRRFITSCIHAMNDETYQRSTDISTSGAANTATRESLTPVATTLLAIWSSVLNVPESRINPNSGSFIRVGGDSISAMEVVAQSRSKGIPLAIENLLKATSVVALAAAFDSAMPIAGSGGASPSENDDDGSEDIVLFGLSPIQRMFAKLAPGENHFNQSFLLKVSTDKKRLALGEISAALDAIVRRHAMLRARFQKLGRTYKQWIEPEVADSYIFNASSASGFADATSRIEETQKSLDLVDGPVFAGDLLEIGQEQYIFLTAHHMVIDLVSWRIVLKDLEDFLVQGSLSSYRSLSFQKWCNALTSYRKSLKDELLPFNPPAADYDFWGMAGKPNLATDFVHRSFTMEKSVSQSLVGPCNVAFGTEAIDLFISAVMHSFTKAFPSREIPAIYNEGHGREPWDDSIDLSRTVGWFTTISPVWVSQQQCDGDVVSFVKRVKDVRRKIPQKGFPYFTSLDFERRPFQVDVSFNYFGSFQQLEKPGALLNQVQWRNINVDPCEVSEVQKKFSLIDIAAEIENEQLVFTFSYNSKISRSTELEAWVVHCQASLEQAAQALSSREAERTVGDFEHLPETYDLAALRPLP</sequence>
<dbReference type="InterPro" id="IPR009081">
    <property type="entry name" value="PP-bd_ACP"/>
</dbReference>
<feature type="domain" description="Carrier" evidence="7">
    <location>
        <begin position="755"/>
        <end position="829"/>
    </location>
</feature>
<dbReference type="InterPro" id="IPR001242">
    <property type="entry name" value="Condensation_dom"/>
</dbReference>
<evidence type="ECO:0000256" key="2">
    <source>
        <dbReference type="ARBA" id="ARBA00022450"/>
    </source>
</evidence>
<dbReference type="InterPro" id="IPR020845">
    <property type="entry name" value="AMP-binding_CS"/>
</dbReference>
<keyword evidence="2" id="KW-0596">Phosphopantetheine</keyword>
<dbReference type="FunFam" id="3.30.559.30:FF:000003">
    <property type="entry name" value="Nonribosomal peptide synthase SidD"/>
    <property type="match status" value="1"/>
</dbReference>
<feature type="domain" description="Carrier" evidence="7">
    <location>
        <begin position="4142"/>
        <end position="4219"/>
    </location>
</feature>
<evidence type="ECO:0000256" key="3">
    <source>
        <dbReference type="ARBA" id="ARBA00022553"/>
    </source>
</evidence>
<evidence type="ECO:0000256" key="5">
    <source>
        <dbReference type="ARBA" id="ARBA00029454"/>
    </source>
</evidence>
<dbReference type="Pfam" id="PF00550">
    <property type="entry name" value="PP-binding"/>
    <property type="match status" value="4"/>
</dbReference>
<dbReference type="SMART" id="SM00823">
    <property type="entry name" value="PKS_PP"/>
    <property type="match status" value="3"/>
</dbReference>
<feature type="compositionally biased region" description="Low complexity" evidence="6">
    <location>
        <begin position="280"/>
        <end position="292"/>
    </location>
</feature>
<dbReference type="GO" id="GO:0031177">
    <property type="term" value="F:phosphopantetheine binding"/>
    <property type="evidence" value="ECO:0007669"/>
    <property type="project" value="InterPro"/>
</dbReference>
<dbReference type="NCBIfam" id="NF003417">
    <property type="entry name" value="PRK04813.1"/>
    <property type="match status" value="5"/>
</dbReference>
<dbReference type="InterPro" id="IPR023213">
    <property type="entry name" value="CAT-like_dom_sf"/>
</dbReference>
<dbReference type="InterPro" id="IPR036736">
    <property type="entry name" value="ACP-like_sf"/>
</dbReference>
<evidence type="ECO:0000256" key="4">
    <source>
        <dbReference type="ARBA" id="ARBA00022598"/>
    </source>
</evidence>
<dbReference type="FunFam" id="3.40.50.12780:FF:000014">
    <property type="entry name" value="Nonribosomal peptide synthetase 1"/>
    <property type="match status" value="1"/>
</dbReference>
<dbReference type="GO" id="GO:0044550">
    <property type="term" value="P:secondary metabolite biosynthetic process"/>
    <property type="evidence" value="ECO:0007669"/>
    <property type="project" value="TreeGrafter"/>
</dbReference>
<proteinExistence type="inferred from homology"/>
<dbReference type="PROSITE" id="PS00455">
    <property type="entry name" value="AMP_BINDING"/>
    <property type="match status" value="1"/>
</dbReference>
<dbReference type="FunFam" id="3.30.559.30:FF:000002">
    <property type="entry name" value="Nonribosomal peptide synthase Pes1"/>
    <property type="match status" value="2"/>
</dbReference>
<dbReference type="Gene3D" id="3.40.50.12780">
    <property type="entry name" value="N-terminal domain of ligase-like"/>
    <property type="match status" value="4"/>
</dbReference>
<keyword evidence="9" id="KW-1185">Reference proteome</keyword>
<dbReference type="GO" id="GO:0005737">
    <property type="term" value="C:cytoplasm"/>
    <property type="evidence" value="ECO:0007669"/>
    <property type="project" value="TreeGrafter"/>
</dbReference>
<dbReference type="InterPro" id="IPR000873">
    <property type="entry name" value="AMP-dep_synth/lig_dom"/>
</dbReference>
<dbReference type="FunFam" id="3.30.559.10:FF:000016">
    <property type="entry name" value="Nonribosomal peptide synthase Pes1"/>
    <property type="match status" value="1"/>
</dbReference>
<dbReference type="Pfam" id="PF00668">
    <property type="entry name" value="Condensation"/>
    <property type="match status" value="6"/>
</dbReference>
<dbReference type="EMBL" id="CALLCH030000004">
    <property type="protein sequence ID" value="CAI4212353.1"/>
    <property type="molecule type" value="Genomic_DNA"/>
</dbReference>
<protein>
    <recommendedName>
        <fullName evidence="7">Carrier domain-containing protein</fullName>
    </recommendedName>
</protein>
<dbReference type="FunFam" id="1.10.1200.10:FF:000005">
    <property type="entry name" value="Nonribosomal peptide synthetase 1"/>
    <property type="match status" value="1"/>
</dbReference>
<dbReference type="CDD" id="cd19534">
    <property type="entry name" value="E_NRPS"/>
    <property type="match status" value="1"/>
</dbReference>
<dbReference type="InterPro" id="IPR020806">
    <property type="entry name" value="PKS_PP-bd"/>
</dbReference>
<dbReference type="PANTHER" id="PTHR45527:SF12">
    <property type="entry name" value="NONRIBOSOMAL PEPTIDE SYNTHETASE IVOA"/>
    <property type="match status" value="1"/>
</dbReference>
<dbReference type="InterPro" id="IPR025110">
    <property type="entry name" value="AMP-bd_C"/>
</dbReference>
<dbReference type="Gene3D" id="3.30.300.30">
    <property type="match status" value="4"/>
</dbReference>
<feature type="domain" description="Carrier" evidence="7">
    <location>
        <begin position="1682"/>
        <end position="1758"/>
    </location>
</feature>
<dbReference type="InterPro" id="IPR045851">
    <property type="entry name" value="AMP-bd_C_sf"/>
</dbReference>
<dbReference type="GO" id="GO:0043041">
    <property type="term" value="P:amino acid activation for nonribosomal peptide biosynthetic process"/>
    <property type="evidence" value="ECO:0007669"/>
    <property type="project" value="TreeGrafter"/>
</dbReference>
<dbReference type="CDD" id="cd19545">
    <property type="entry name" value="FUM14_C_NRPS-like"/>
    <property type="match status" value="2"/>
</dbReference>
<dbReference type="InterPro" id="IPR006162">
    <property type="entry name" value="Ppantetheine_attach_site"/>
</dbReference>
<organism evidence="8 9">
    <name type="scientific">Parascedosporium putredinis</name>
    <dbReference type="NCBI Taxonomy" id="1442378"/>
    <lineage>
        <taxon>Eukaryota</taxon>
        <taxon>Fungi</taxon>
        <taxon>Dikarya</taxon>
        <taxon>Ascomycota</taxon>
        <taxon>Pezizomycotina</taxon>
        <taxon>Sordariomycetes</taxon>
        <taxon>Hypocreomycetidae</taxon>
        <taxon>Microascales</taxon>
        <taxon>Microascaceae</taxon>
        <taxon>Parascedosporium</taxon>
    </lineage>
</organism>
<dbReference type="InterPro" id="IPR010071">
    <property type="entry name" value="AA_adenyl_dom"/>
</dbReference>
<gene>
    <name evidence="8" type="ORF">PPNO1_LOCUS2119</name>
</gene>
<evidence type="ECO:0000256" key="1">
    <source>
        <dbReference type="ARBA" id="ARBA00005179"/>
    </source>
</evidence>
<evidence type="ECO:0000313" key="8">
    <source>
        <dbReference type="EMBL" id="CAI4212353.1"/>
    </source>
</evidence>
<dbReference type="InterPro" id="IPR042099">
    <property type="entry name" value="ANL_N_sf"/>
</dbReference>
<dbReference type="PROSITE" id="PS00012">
    <property type="entry name" value="PHOSPHOPANTETHEINE"/>
    <property type="match status" value="1"/>
</dbReference>
<dbReference type="PANTHER" id="PTHR45527">
    <property type="entry name" value="NONRIBOSOMAL PEPTIDE SYNTHETASE"/>
    <property type="match status" value="1"/>
</dbReference>
<feature type="region of interest" description="Disordered" evidence="6">
    <location>
        <begin position="277"/>
        <end position="305"/>
    </location>
</feature>
<keyword evidence="4" id="KW-0436">Ligase</keyword>
<dbReference type="NCBIfam" id="TIGR01733">
    <property type="entry name" value="AA-adenyl-dom"/>
    <property type="match status" value="2"/>
</dbReference>
<evidence type="ECO:0000259" key="7">
    <source>
        <dbReference type="PROSITE" id="PS50075"/>
    </source>
</evidence>
<dbReference type="SUPFAM" id="SSF56801">
    <property type="entry name" value="Acetyl-CoA synthetase-like"/>
    <property type="match status" value="4"/>
</dbReference>
<comment type="caution">
    <text evidence="8">The sequence shown here is derived from an EMBL/GenBank/DDBJ whole genome shotgun (WGS) entry which is preliminary data.</text>
</comment>
<comment type="pathway">
    <text evidence="1">Secondary metabolite biosynthesis.</text>
</comment>
<evidence type="ECO:0000313" key="9">
    <source>
        <dbReference type="Proteomes" id="UP000838763"/>
    </source>
</evidence>
<dbReference type="Pfam" id="PF00501">
    <property type="entry name" value="AMP-binding"/>
    <property type="match status" value="4"/>
</dbReference>
<dbReference type="FunFam" id="3.30.300.30:FF:000015">
    <property type="entry name" value="Nonribosomal peptide synthase SidD"/>
    <property type="match status" value="4"/>
</dbReference>
<dbReference type="Gene3D" id="1.10.1200.10">
    <property type="entry name" value="ACP-like"/>
    <property type="match status" value="4"/>
</dbReference>
<comment type="similarity">
    <text evidence="5">Belongs to the NRP synthetase family.</text>
</comment>
<reference evidence="8" key="1">
    <citation type="submission" date="2022-11" db="EMBL/GenBank/DDBJ databases">
        <authorList>
            <person name="Scott C."/>
            <person name="Bruce N."/>
        </authorList>
    </citation>
    <scope>NUCLEOTIDE SEQUENCE</scope>
</reference>
<accession>A0A9P1M8M5</accession>
<dbReference type="GO" id="GO:0016874">
    <property type="term" value="F:ligase activity"/>
    <property type="evidence" value="ECO:0007669"/>
    <property type="project" value="UniProtKB-KW"/>
</dbReference>
<dbReference type="Gene3D" id="2.30.38.10">
    <property type="entry name" value="Luciferase, Domain 3"/>
    <property type="match status" value="1"/>
</dbReference>
<dbReference type="SUPFAM" id="SSF52777">
    <property type="entry name" value="CoA-dependent acyltransferases"/>
    <property type="match status" value="11"/>
</dbReference>
<dbReference type="CDD" id="cd05918">
    <property type="entry name" value="A_NRPS_SidN3_like"/>
    <property type="match status" value="3"/>
</dbReference>
<keyword evidence="3" id="KW-0597">Phosphoprotein</keyword>
<dbReference type="Pfam" id="PF13193">
    <property type="entry name" value="AMP-binding_C"/>
    <property type="match status" value="1"/>
</dbReference>
<dbReference type="OrthoDB" id="416786at2759"/>
<dbReference type="Proteomes" id="UP000838763">
    <property type="component" value="Unassembled WGS sequence"/>
</dbReference>
<dbReference type="Gene3D" id="3.30.559.30">
    <property type="entry name" value="Nonribosomal peptide synthetase, condensation domain"/>
    <property type="match status" value="6"/>
</dbReference>